<accession>A0A401UI85</accession>
<dbReference type="GO" id="GO:0051607">
    <property type="term" value="P:defense response to virus"/>
    <property type="evidence" value="ECO:0007669"/>
    <property type="project" value="UniProtKB-KW"/>
</dbReference>
<dbReference type="SUPFAM" id="SSF56672">
    <property type="entry name" value="DNA/RNA polymerases"/>
    <property type="match status" value="1"/>
</dbReference>
<dbReference type="Pfam" id="PF00078">
    <property type="entry name" value="RVT_1"/>
    <property type="match status" value="1"/>
</dbReference>
<evidence type="ECO:0000256" key="8">
    <source>
        <dbReference type="ARBA" id="ARBA00034120"/>
    </source>
</evidence>
<evidence type="ECO:0000256" key="5">
    <source>
        <dbReference type="ARBA" id="ARBA00022842"/>
    </source>
</evidence>
<evidence type="ECO:0000256" key="9">
    <source>
        <dbReference type="ARBA" id="ARBA00048173"/>
    </source>
</evidence>
<comment type="similarity">
    <text evidence="8">Belongs to the bacterial reverse transcriptase family.</text>
</comment>
<dbReference type="EC" id="2.7.7.49" evidence="1"/>
<feature type="domain" description="Reverse transcriptase" evidence="10">
    <location>
        <begin position="1"/>
        <end position="257"/>
    </location>
</feature>
<keyword evidence="3" id="KW-0548">Nucleotidyltransferase</keyword>
<comment type="catalytic activity">
    <reaction evidence="9">
        <text>DNA(n) + a 2'-deoxyribonucleoside 5'-triphosphate = DNA(n+1) + diphosphate</text>
        <dbReference type="Rhea" id="RHEA:22508"/>
        <dbReference type="Rhea" id="RHEA-COMP:17339"/>
        <dbReference type="Rhea" id="RHEA-COMP:17340"/>
        <dbReference type="ChEBI" id="CHEBI:33019"/>
        <dbReference type="ChEBI" id="CHEBI:61560"/>
        <dbReference type="ChEBI" id="CHEBI:173112"/>
        <dbReference type="EC" id="2.7.7.49"/>
    </reaction>
</comment>
<evidence type="ECO:0000256" key="1">
    <source>
        <dbReference type="ARBA" id="ARBA00012493"/>
    </source>
</evidence>
<dbReference type="OrthoDB" id="9788687at2"/>
<organism evidence="11 12">
    <name type="scientific">Clostridium tagluense</name>
    <dbReference type="NCBI Taxonomy" id="360422"/>
    <lineage>
        <taxon>Bacteria</taxon>
        <taxon>Bacillati</taxon>
        <taxon>Bacillota</taxon>
        <taxon>Clostridia</taxon>
        <taxon>Eubacteriales</taxon>
        <taxon>Clostridiaceae</taxon>
        <taxon>Clostridium</taxon>
    </lineage>
</organism>
<dbReference type="InterPro" id="IPR051083">
    <property type="entry name" value="GrpII_Intron_Splice-Mob/Def"/>
</dbReference>
<evidence type="ECO:0000256" key="2">
    <source>
        <dbReference type="ARBA" id="ARBA00022679"/>
    </source>
</evidence>
<evidence type="ECO:0000259" key="10">
    <source>
        <dbReference type="PROSITE" id="PS50878"/>
    </source>
</evidence>
<dbReference type="GO" id="GO:0046872">
    <property type="term" value="F:metal ion binding"/>
    <property type="evidence" value="ECO:0007669"/>
    <property type="project" value="UniProtKB-KW"/>
</dbReference>
<keyword evidence="2" id="KW-0808">Transferase</keyword>
<dbReference type="InterPro" id="IPR043128">
    <property type="entry name" value="Rev_trsase/Diguanyl_cyclase"/>
</dbReference>
<keyword evidence="4" id="KW-0479">Metal-binding</keyword>
<sequence>MIYGKGVFTIKRVKYRNIIILEALNLPKIFDIKSFSISIGLTPTILYLLSKETERYYTSIKIPKKKVGTRQLRIPSFSLKLVQKWIKINILDKIPISDSAMAFRIGKDYGIKQNAELHKYDSYIFKIDLKDFFHYIHREKVFYFFYNLGYNNLISNILSNICTFNDVLPQGAVTSPSLSNLLCKKLDSRLEGVASKRGISYTRYADDLIFSCNDKVLLIKTQKMIYEIVEDEGFQVNSEKVKFMGPATRKSITGLLIVENKVIVPRSLKRKVRRMIHYMIATSDYSRLDVVKGYISYISSIEKKYIEKIKRYINNMVNNDQYKVFDDIVNLYNENIFLECNEMEHVSFESCIDIVDGTVLDFGEHYVDERITFFKKHNICGRLSSLGIEYEEIAATVNVTSENDGGGK</sequence>
<reference evidence="11 12" key="1">
    <citation type="submission" date="2018-11" db="EMBL/GenBank/DDBJ databases">
        <title>Genome sequencing and assembly of Clostridium tagluense strain A121.</title>
        <authorList>
            <person name="Murakami T."/>
            <person name="Segawa T."/>
            <person name="Shcherbakova V.A."/>
            <person name="Mori H."/>
            <person name="Yoshimura Y."/>
        </authorList>
    </citation>
    <scope>NUCLEOTIDE SEQUENCE [LARGE SCALE GENOMIC DNA]</scope>
    <source>
        <strain evidence="11 12">A121</strain>
    </source>
</reference>
<dbReference type="Gene3D" id="3.10.10.10">
    <property type="entry name" value="HIV Type 1 Reverse Transcriptase, subunit A, domain 1"/>
    <property type="match status" value="1"/>
</dbReference>
<dbReference type="Proteomes" id="UP000287872">
    <property type="component" value="Unassembled WGS sequence"/>
</dbReference>
<dbReference type="PANTHER" id="PTHR34047">
    <property type="entry name" value="NUCLEAR INTRON MATURASE 1, MITOCHONDRIAL-RELATED"/>
    <property type="match status" value="1"/>
</dbReference>
<keyword evidence="6" id="KW-0695">RNA-directed DNA polymerase</keyword>
<dbReference type="NCBIfam" id="NF038233">
    <property type="entry name" value="retron_St85_RT"/>
    <property type="match status" value="1"/>
</dbReference>
<protein>
    <recommendedName>
        <fullName evidence="1">RNA-directed DNA polymerase</fullName>
        <ecNumber evidence="1">2.7.7.49</ecNumber>
    </recommendedName>
</protein>
<dbReference type="PROSITE" id="PS50878">
    <property type="entry name" value="RT_POL"/>
    <property type="match status" value="1"/>
</dbReference>
<name>A0A401UI85_9CLOT</name>
<dbReference type="InterPro" id="IPR000477">
    <property type="entry name" value="RT_dom"/>
</dbReference>
<evidence type="ECO:0000256" key="6">
    <source>
        <dbReference type="ARBA" id="ARBA00022918"/>
    </source>
</evidence>
<evidence type="ECO:0000256" key="4">
    <source>
        <dbReference type="ARBA" id="ARBA00022723"/>
    </source>
</evidence>
<dbReference type="PANTHER" id="PTHR34047:SF7">
    <property type="entry name" value="RNA-DIRECTED DNA POLYMERASE"/>
    <property type="match status" value="1"/>
</dbReference>
<dbReference type="EMBL" id="BHYK01000003">
    <property type="protein sequence ID" value="GCD09179.1"/>
    <property type="molecule type" value="Genomic_DNA"/>
</dbReference>
<comment type="caution">
    <text evidence="11">The sequence shown here is derived from an EMBL/GenBank/DDBJ whole genome shotgun (WGS) entry which is preliminary data.</text>
</comment>
<dbReference type="InterPro" id="IPR000123">
    <property type="entry name" value="Reverse_transcriptase_msDNA"/>
</dbReference>
<dbReference type="Gene3D" id="3.30.70.270">
    <property type="match status" value="1"/>
</dbReference>
<keyword evidence="7" id="KW-0051">Antiviral defense</keyword>
<dbReference type="GO" id="GO:0003723">
    <property type="term" value="F:RNA binding"/>
    <property type="evidence" value="ECO:0007669"/>
    <property type="project" value="InterPro"/>
</dbReference>
<dbReference type="CDD" id="cd03487">
    <property type="entry name" value="RT_Bac_retron_II"/>
    <property type="match status" value="1"/>
</dbReference>
<evidence type="ECO:0000256" key="3">
    <source>
        <dbReference type="ARBA" id="ARBA00022695"/>
    </source>
</evidence>
<dbReference type="AlphaFoldDB" id="A0A401UI85"/>
<evidence type="ECO:0000313" key="11">
    <source>
        <dbReference type="EMBL" id="GCD09179.1"/>
    </source>
</evidence>
<keyword evidence="12" id="KW-1185">Reference proteome</keyword>
<evidence type="ECO:0000256" key="7">
    <source>
        <dbReference type="ARBA" id="ARBA00023118"/>
    </source>
</evidence>
<dbReference type="GO" id="GO:0003964">
    <property type="term" value="F:RNA-directed DNA polymerase activity"/>
    <property type="evidence" value="ECO:0007669"/>
    <property type="project" value="UniProtKB-KW"/>
</dbReference>
<evidence type="ECO:0000313" key="12">
    <source>
        <dbReference type="Proteomes" id="UP000287872"/>
    </source>
</evidence>
<keyword evidence="5" id="KW-0460">Magnesium</keyword>
<gene>
    <name evidence="11" type="ORF">Ctaglu_08020</name>
</gene>
<dbReference type="PRINTS" id="PR00866">
    <property type="entry name" value="RNADNAPOLMS"/>
</dbReference>
<dbReference type="InterPro" id="IPR043502">
    <property type="entry name" value="DNA/RNA_pol_sf"/>
</dbReference>
<proteinExistence type="inferred from homology"/>